<evidence type="ECO:0000259" key="1">
    <source>
        <dbReference type="Pfam" id="PF13577"/>
    </source>
</evidence>
<comment type="caution">
    <text evidence="2">The sequence shown here is derived from an EMBL/GenBank/DDBJ whole genome shotgun (WGS) entry which is preliminary data.</text>
</comment>
<dbReference type="InterPro" id="IPR037401">
    <property type="entry name" value="SnoaL-like"/>
</dbReference>
<dbReference type="CDD" id="cd00531">
    <property type="entry name" value="NTF2_like"/>
    <property type="match status" value="1"/>
</dbReference>
<protein>
    <submittedName>
        <fullName evidence="2">Nuclear transport factor 2 family protein</fullName>
    </submittedName>
</protein>
<proteinExistence type="predicted"/>
<dbReference type="SUPFAM" id="SSF54427">
    <property type="entry name" value="NTF2-like"/>
    <property type="match status" value="1"/>
</dbReference>
<dbReference type="EMBL" id="JAYJJT010000001">
    <property type="protein sequence ID" value="MEB3048301.1"/>
    <property type="molecule type" value="Genomic_DNA"/>
</dbReference>
<evidence type="ECO:0000313" key="2">
    <source>
        <dbReference type="EMBL" id="MEB3048301.1"/>
    </source>
</evidence>
<keyword evidence="3" id="KW-1185">Reference proteome</keyword>
<sequence>MTLTAADRLKLSELVHRYAGYVDARRFDDLAELFAADAELILPKPPEHLEPCVRHNGHAGVLDAMTALTGITRTHHGILGEIYTSESDATDTATGDITGVAHHWIEADGKITDHAWYLRYRDTYHRVGPGWRIALRALTIDAIETRTTRQVRP</sequence>
<dbReference type="Proteomes" id="UP001299046">
    <property type="component" value="Unassembled WGS sequence"/>
</dbReference>
<organism evidence="2 3">
    <name type="scientific">[Mycobacterium] zoologicum</name>
    <dbReference type="NCBI Taxonomy" id="2872311"/>
    <lineage>
        <taxon>Bacteria</taxon>
        <taxon>Bacillati</taxon>
        <taxon>Actinomycetota</taxon>
        <taxon>Actinomycetes</taxon>
        <taxon>Mycobacteriales</taxon>
        <taxon>Mycobacteriaceae</taxon>
        <taxon>Mycolicibacter</taxon>
    </lineage>
</organism>
<accession>A0ABU5YE29</accession>
<gene>
    <name evidence="2" type="ORF">KV112_00905</name>
</gene>
<dbReference type="Gene3D" id="3.10.450.50">
    <property type="match status" value="1"/>
</dbReference>
<evidence type="ECO:0000313" key="3">
    <source>
        <dbReference type="Proteomes" id="UP001299046"/>
    </source>
</evidence>
<feature type="domain" description="SnoaL-like" evidence="1">
    <location>
        <begin position="5"/>
        <end position="136"/>
    </location>
</feature>
<dbReference type="Pfam" id="PF13577">
    <property type="entry name" value="SnoaL_4"/>
    <property type="match status" value="1"/>
</dbReference>
<dbReference type="RefSeq" id="WP_224862992.1">
    <property type="nucleotide sequence ID" value="NZ_JAYJJS010000030.1"/>
</dbReference>
<name>A0ABU5YE29_9MYCO</name>
<dbReference type="InterPro" id="IPR032710">
    <property type="entry name" value="NTF2-like_dom_sf"/>
</dbReference>
<reference evidence="2 3" key="1">
    <citation type="submission" date="2023-12" db="EMBL/GenBank/DDBJ databases">
        <title>Description of new species of Mycobacterium terrae complex isolated from sewage at the Sao Paulo Zoological Park Foundation in Brazil.</title>
        <authorList>
            <person name="Romagnoli C.L."/>
            <person name="Conceicao E.C."/>
            <person name="Machado E."/>
            <person name="Barreto L.B.P.F."/>
            <person name="Sharma A."/>
            <person name="Silva N.M."/>
            <person name="Marques L.E."/>
            <person name="Juliana M.A."/>
            <person name="Lourenco M.C.S."/>
            <person name="Digiampietri L.A."/>
            <person name="Suffys P.N."/>
            <person name="Viana-Niero C."/>
        </authorList>
    </citation>
    <scope>NUCLEOTIDE SEQUENCE [LARGE SCALE GENOMIC DNA]</scope>
    <source>
        <strain evidence="2 3">MYC123</strain>
    </source>
</reference>